<name>A0ABN7VG89_GIGMA</name>
<feature type="non-terminal residue" evidence="2">
    <location>
        <position position="87"/>
    </location>
</feature>
<reference evidence="2 3" key="1">
    <citation type="submission" date="2021-06" db="EMBL/GenBank/DDBJ databases">
        <authorList>
            <person name="Kallberg Y."/>
            <person name="Tangrot J."/>
            <person name="Rosling A."/>
        </authorList>
    </citation>
    <scope>NUCLEOTIDE SEQUENCE [LARGE SCALE GENOMIC DNA]</scope>
    <source>
        <strain evidence="2 3">120-4 pot B 10/14</strain>
    </source>
</reference>
<sequence>MGVYSNTAEAEIGNDLSTVLSGILCAFYPLSILNANPIGNDAFALIVFTIRRTINKKLVVYTVISLSTLLLVTILPLSFLCGYYADI</sequence>
<evidence type="ECO:0000256" key="1">
    <source>
        <dbReference type="SAM" id="Phobius"/>
    </source>
</evidence>
<keyword evidence="1" id="KW-0812">Transmembrane</keyword>
<organism evidence="2 3">
    <name type="scientific">Gigaspora margarita</name>
    <dbReference type="NCBI Taxonomy" id="4874"/>
    <lineage>
        <taxon>Eukaryota</taxon>
        <taxon>Fungi</taxon>
        <taxon>Fungi incertae sedis</taxon>
        <taxon>Mucoromycota</taxon>
        <taxon>Glomeromycotina</taxon>
        <taxon>Glomeromycetes</taxon>
        <taxon>Diversisporales</taxon>
        <taxon>Gigasporaceae</taxon>
        <taxon>Gigaspora</taxon>
    </lineage>
</organism>
<evidence type="ECO:0000313" key="3">
    <source>
        <dbReference type="Proteomes" id="UP000789901"/>
    </source>
</evidence>
<keyword evidence="1" id="KW-1133">Transmembrane helix</keyword>
<proteinExistence type="predicted"/>
<protein>
    <submittedName>
        <fullName evidence="2">23762_t:CDS:1</fullName>
    </submittedName>
</protein>
<gene>
    <name evidence="2" type="ORF">GMARGA_LOCUS18270</name>
</gene>
<dbReference type="Proteomes" id="UP000789901">
    <property type="component" value="Unassembled WGS sequence"/>
</dbReference>
<evidence type="ECO:0000313" key="2">
    <source>
        <dbReference type="EMBL" id="CAG8768599.1"/>
    </source>
</evidence>
<dbReference type="EMBL" id="CAJVQB010014468">
    <property type="protein sequence ID" value="CAG8768599.1"/>
    <property type="molecule type" value="Genomic_DNA"/>
</dbReference>
<feature type="transmembrane region" description="Helical" evidence="1">
    <location>
        <begin position="58"/>
        <end position="85"/>
    </location>
</feature>
<keyword evidence="1" id="KW-0472">Membrane</keyword>
<keyword evidence="3" id="KW-1185">Reference proteome</keyword>
<accession>A0ABN7VG89</accession>
<comment type="caution">
    <text evidence="2">The sequence shown here is derived from an EMBL/GenBank/DDBJ whole genome shotgun (WGS) entry which is preliminary data.</text>
</comment>